<dbReference type="Pfam" id="PF12937">
    <property type="entry name" value="F-box-like"/>
    <property type="match status" value="1"/>
</dbReference>
<evidence type="ECO:0000313" key="3">
    <source>
        <dbReference type="Proteomes" id="UP000054107"/>
    </source>
</evidence>
<proteinExistence type="predicted"/>
<gene>
    <name evidence="2" type="primary">PARPA_00848.1 scaffold 1159</name>
</gene>
<organism evidence="2 3">
    <name type="scientific">Parasitella parasitica</name>
    <dbReference type="NCBI Taxonomy" id="35722"/>
    <lineage>
        <taxon>Eukaryota</taxon>
        <taxon>Fungi</taxon>
        <taxon>Fungi incertae sedis</taxon>
        <taxon>Mucoromycota</taxon>
        <taxon>Mucoromycotina</taxon>
        <taxon>Mucoromycetes</taxon>
        <taxon>Mucorales</taxon>
        <taxon>Mucorineae</taxon>
        <taxon>Mucoraceae</taxon>
        <taxon>Parasitella</taxon>
    </lineage>
</organism>
<keyword evidence="3" id="KW-1185">Reference proteome</keyword>
<dbReference type="Proteomes" id="UP000054107">
    <property type="component" value="Unassembled WGS sequence"/>
</dbReference>
<dbReference type="SMART" id="SM00256">
    <property type="entry name" value="FBOX"/>
    <property type="match status" value="1"/>
</dbReference>
<dbReference type="Gene3D" id="1.20.1280.50">
    <property type="match status" value="1"/>
</dbReference>
<dbReference type="OrthoDB" id="2212547at2759"/>
<dbReference type="InterPro" id="IPR036047">
    <property type="entry name" value="F-box-like_dom_sf"/>
</dbReference>
<dbReference type="Gene3D" id="3.80.10.10">
    <property type="entry name" value="Ribonuclease Inhibitor"/>
    <property type="match status" value="1"/>
</dbReference>
<dbReference type="SUPFAM" id="SSF52047">
    <property type="entry name" value="RNI-like"/>
    <property type="match status" value="1"/>
</dbReference>
<dbReference type="EMBL" id="LN719301">
    <property type="protein sequence ID" value="CEP07552.1"/>
    <property type="molecule type" value="Genomic_DNA"/>
</dbReference>
<reference evidence="2 3" key="1">
    <citation type="submission" date="2014-09" db="EMBL/GenBank/DDBJ databases">
        <authorList>
            <person name="Ellenberger Sabrina"/>
        </authorList>
    </citation>
    <scope>NUCLEOTIDE SEQUENCE [LARGE SCALE GENOMIC DNA]</scope>
    <source>
        <strain evidence="2 3">CBS 412.66</strain>
    </source>
</reference>
<dbReference type="InterPro" id="IPR032675">
    <property type="entry name" value="LRR_dom_sf"/>
</dbReference>
<evidence type="ECO:0000259" key="1">
    <source>
        <dbReference type="SMART" id="SM00256"/>
    </source>
</evidence>
<sequence length="592" mass="68148">MKYPSWHALPSEIQLIIFDLVESVKELATCRLVCKQWNPLAEETMFGQKLELSTINTTIKFIYHIKKKPMLARFIKSLYLPYIDDSTVLLQKKLIDLASTPNIRYLDGQKMSAELFDHFLDIVQRSPDKFDRLQALPNFFRTDPKFVDTMLYFKGSIRELQLETTPLTKPIIPHLNEFKSLKKLVLNLFGMHFLADKPNYFIELEEILCKCNQLQILELKRCFAVEHSMEKAKFREWLLKNVKQTSSLHTFKLDNVADSCMLEYLVYKYPNASKAEVGSFTYKTEGSIECTLDRVKHVESIQLSMYSKEGIEKFKNLLPKLKSKTNRIQISQRSRKLYCAIQMDVTKNNRTDNTTFSIRIPQNAPHTVYKEITSLLGSVDHFEINYLDRRSTKGEDKPLSFFSFLETFPELESLQFSDISINCPPISLGRLKLNRLTSLEINGACVDKCIFQALSLSASNLKHLTLVNCYFSGQNYFISLPNTKLETLSVIKKTSAMNYQFKSGAIEKYLQALHKLGSITEKQRMLLEIKRLSNAESQLYLLTPGATPGTSSCSEQVLEENLTTYIPKIMIECNSLRSLNIDLGALVTKMNF</sequence>
<accession>A0A0B7MR81</accession>
<dbReference type="InterPro" id="IPR001810">
    <property type="entry name" value="F-box_dom"/>
</dbReference>
<name>A0A0B7MR81_9FUNG</name>
<feature type="domain" description="F-box" evidence="1">
    <location>
        <begin position="9"/>
        <end position="50"/>
    </location>
</feature>
<dbReference type="AlphaFoldDB" id="A0A0B7MR81"/>
<protein>
    <recommendedName>
        <fullName evidence="1">F-box domain-containing protein</fullName>
    </recommendedName>
</protein>
<dbReference type="SUPFAM" id="SSF81383">
    <property type="entry name" value="F-box domain"/>
    <property type="match status" value="1"/>
</dbReference>
<evidence type="ECO:0000313" key="2">
    <source>
        <dbReference type="EMBL" id="CEP07552.1"/>
    </source>
</evidence>